<dbReference type="Pfam" id="PF25450">
    <property type="entry name" value="Rab11-FIP3"/>
    <property type="match status" value="1"/>
</dbReference>
<dbReference type="FunFam" id="1.20.5.2440:FF:000003">
    <property type="entry name" value="Nuclear fallout, isoform D"/>
    <property type="match status" value="1"/>
</dbReference>
<dbReference type="InterPro" id="IPR051977">
    <property type="entry name" value="Rab11-interacting_regulator"/>
</dbReference>
<evidence type="ECO:0000256" key="2">
    <source>
        <dbReference type="ARBA" id="ARBA00004626"/>
    </source>
</evidence>
<proteinExistence type="evidence at transcript level"/>
<evidence type="ECO:0000256" key="6">
    <source>
        <dbReference type="ARBA" id="ARBA00023054"/>
    </source>
</evidence>
<protein>
    <submittedName>
        <fullName evidence="11">Putative wrky transcription factor protein 1-like isoform x6</fullName>
    </submittedName>
</protein>
<dbReference type="PANTHER" id="PTHR15726">
    <property type="entry name" value="RAB11-FAMILY INTERACTING PROTEIN"/>
    <property type="match status" value="1"/>
</dbReference>
<sequence length="474" mass="54620">MAPMLRKKNSSTSTPCSTTSVQENLYLPRPNLPCTDAIKSMSSSLSERVPFDGFGQNCVLDASMSDSQVTNRTQTGVQLELKPHAHITPNADDDSNSITRQSWLHTSFKRMPLNSGTRQLGSNALASHLYRSSSFNSSGRSSNCDATEDSYTDLSLEDVQDLNQKLELLQRQVTDLADSQNTAEDRTIRTKTAYAVLQTRYHMLEEQLRETEMRAEERLAEEQKRHRELLARIEREAALQNENCQIKIKTIEIEARLQREEFQRLRVQCDKQANDLHVTEEKLETSHERLSTMHIQLEEALMNLKKCQTEKKVAEDLVLELTKELDRLKSERLPNTEEILRLEELHQELDDLRQKNKKLEDHNEELQTSALSRGVEEGRNFLTGKFSSLAQELEEISQVQDLMESTNFESFNQLQQAFKEKEEENQRLKHYIDAILLNIVENYPELLEVKSRPAKSISRSEIAKNLQDEKNRAS</sequence>
<evidence type="ECO:0000256" key="7">
    <source>
        <dbReference type="ARBA" id="ARBA00023136"/>
    </source>
</evidence>
<accession>A0A0K8TQI2</accession>
<dbReference type="SUPFAM" id="SSF144270">
    <property type="entry name" value="Eferin C-derminal domain-like"/>
    <property type="match status" value="1"/>
</dbReference>
<evidence type="ECO:0000256" key="3">
    <source>
        <dbReference type="ARBA" id="ARBA00004654"/>
    </source>
</evidence>
<feature type="coiled-coil region" evidence="8">
    <location>
        <begin position="297"/>
        <end position="369"/>
    </location>
</feature>
<dbReference type="GO" id="GO:0030139">
    <property type="term" value="C:endocytic vesicle"/>
    <property type="evidence" value="ECO:0007669"/>
    <property type="project" value="TreeGrafter"/>
</dbReference>
<keyword evidence="5" id="KW-0967">Endosome</keyword>
<evidence type="ECO:0000256" key="8">
    <source>
        <dbReference type="SAM" id="Coils"/>
    </source>
</evidence>
<evidence type="ECO:0000259" key="10">
    <source>
        <dbReference type="PROSITE" id="PS51511"/>
    </source>
</evidence>
<name>A0A0K8TQI2_TABBR</name>
<keyword evidence="6 8" id="KW-0175">Coiled coil</keyword>
<keyword evidence="7" id="KW-0472">Membrane</keyword>
<comment type="subcellular location">
    <subcellularLocation>
        <location evidence="2">Cleavage furrow</location>
    </subcellularLocation>
    <subcellularLocation>
        <location evidence="1">Midbody</location>
    </subcellularLocation>
    <subcellularLocation>
        <location evidence="3">Recycling endosome membrane</location>
        <topology evidence="3">Peripheral membrane protein</topology>
    </subcellularLocation>
</comment>
<evidence type="ECO:0000256" key="9">
    <source>
        <dbReference type="SAM" id="MobiDB-lite"/>
    </source>
</evidence>
<dbReference type="GO" id="GO:0032154">
    <property type="term" value="C:cleavage furrow"/>
    <property type="evidence" value="ECO:0007669"/>
    <property type="project" value="UniProtKB-SubCell"/>
</dbReference>
<feature type="domain" description="FIP-RBD" evidence="10">
    <location>
        <begin position="388"/>
        <end position="450"/>
    </location>
</feature>
<dbReference type="GO" id="GO:0030496">
    <property type="term" value="C:midbody"/>
    <property type="evidence" value="ECO:0007669"/>
    <property type="project" value="UniProtKB-SubCell"/>
</dbReference>
<dbReference type="InterPro" id="IPR019018">
    <property type="entry name" value="Rab-bd_FIP-RBD"/>
</dbReference>
<dbReference type="Pfam" id="PF09457">
    <property type="entry name" value="RBD-FIP"/>
    <property type="match status" value="1"/>
</dbReference>
<reference evidence="11" key="1">
    <citation type="journal article" date="2015" name="Insect Biochem. Mol. Biol.">
        <title>An insight into the sialome of the horse fly, Tabanus bromius.</title>
        <authorList>
            <person name="Ribeiro J.M."/>
            <person name="Kazimirova M."/>
            <person name="Takac P."/>
            <person name="Andersen J.F."/>
            <person name="Francischetti I.M."/>
        </authorList>
    </citation>
    <scope>NUCLEOTIDE SEQUENCE</scope>
</reference>
<evidence type="ECO:0000256" key="4">
    <source>
        <dbReference type="ARBA" id="ARBA00022448"/>
    </source>
</evidence>
<dbReference type="GO" id="GO:0055038">
    <property type="term" value="C:recycling endosome membrane"/>
    <property type="evidence" value="ECO:0007669"/>
    <property type="project" value="UniProtKB-SubCell"/>
</dbReference>
<dbReference type="InterPro" id="IPR037245">
    <property type="entry name" value="FIP-RBD_C_sf"/>
</dbReference>
<feature type="coiled-coil region" evidence="8">
    <location>
        <begin position="152"/>
        <end position="268"/>
    </location>
</feature>
<feature type="region of interest" description="Disordered" evidence="9">
    <location>
        <begin position="1"/>
        <end position="20"/>
    </location>
</feature>
<feature type="compositionally biased region" description="Low complexity" evidence="9">
    <location>
        <begin position="10"/>
        <end position="20"/>
    </location>
</feature>
<dbReference type="EMBL" id="GDAI01001182">
    <property type="protein sequence ID" value="JAI16421.1"/>
    <property type="molecule type" value="mRNA"/>
</dbReference>
<evidence type="ECO:0000313" key="11">
    <source>
        <dbReference type="EMBL" id="JAI16421.1"/>
    </source>
</evidence>
<dbReference type="InterPro" id="IPR057316">
    <property type="entry name" value="Rab11-FIP3/4_dom"/>
</dbReference>
<dbReference type="Gene3D" id="1.20.5.2440">
    <property type="match status" value="1"/>
</dbReference>
<organism evidence="11">
    <name type="scientific">Tabanus bromius</name>
    <name type="common">Band-eyed brown horse fly</name>
    <dbReference type="NCBI Taxonomy" id="304241"/>
    <lineage>
        <taxon>Eukaryota</taxon>
        <taxon>Metazoa</taxon>
        <taxon>Ecdysozoa</taxon>
        <taxon>Arthropoda</taxon>
        <taxon>Hexapoda</taxon>
        <taxon>Insecta</taxon>
        <taxon>Pterygota</taxon>
        <taxon>Neoptera</taxon>
        <taxon>Endopterygota</taxon>
        <taxon>Diptera</taxon>
        <taxon>Brachycera</taxon>
        <taxon>Tabanomorpha</taxon>
        <taxon>Tabanoidea</taxon>
        <taxon>Tabanidae</taxon>
        <taxon>Tabanus</taxon>
    </lineage>
</organism>
<evidence type="ECO:0000256" key="1">
    <source>
        <dbReference type="ARBA" id="ARBA00004214"/>
    </source>
</evidence>
<keyword evidence="4" id="KW-0813">Transport</keyword>
<dbReference type="PROSITE" id="PS51511">
    <property type="entry name" value="FIP_RBD"/>
    <property type="match status" value="1"/>
</dbReference>
<evidence type="ECO:0000256" key="5">
    <source>
        <dbReference type="ARBA" id="ARBA00022753"/>
    </source>
</evidence>
<dbReference type="GO" id="GO:0032456">
    <property type="term" value="P:endocytic recycling"/>
    <property type="evidence" value="ECO:0007669"/>
    <property type="project" value="TreeGrafter"/>
</dbReference>
<dbReference type="GO" id="GO:0032465">
    <property type="term" value="P:regulation of cytokinesis"/>
    <property type="evidence" value="ECO:0007669"/>
    <property type="project" value="TreeGrafter"/>
</dbReference>
<dbReference type="PANTHER" id="PTHR15726:SF7">
    <property type="entry name" value="NUCLEAR FALLOUT, ISOFORM J"/>
    <property type="match status" value="1"/>
</dbReference>
<dbReference type="AlphaFoldDB" id="A0A0K8TQI2"/>